<feature type="transmembrane region" description="Helical" evidence="2">
    <location>
        <begin position="249"/>
        <end position="272"/>
    </location>
</feature>
<gene>
    <name evidence="3" type="ORF">GOB81_00780</name>
</gene>
<organism evidence="3 4">
    <name type="scientific">Acetobacter conturbans</name>
    <dbReference type="NCBI Taxonomy" id="1737472"/>
    <lineage>
        <taxon>Bacteria</taxon>
        <taxon>Pseudomonadati</taxon>
        <taxon>Pseudomonadota</taxon>
        <taxon>Alphaproteobacteria</taxon>
        <taxon>Acetobacterales</taxon>
        <taxon>Acetobacteraceae</taxon>
        <taxon>Acetobacter</taxon>
    </lineage>
</organism>
<comment type="caution">
    <text evidence="3">The sequence shown here is derived from an EMBL/GenBank/DDBJ whole genome shotgun (WGS) entry which is preliminary data.</text>
</comment>
<feature type="transmembrane region" description="Helical" evidence="2">
    <location>
        <begin position="46"/>
        <end position="66"/>
    </location>
</feature>
<dbReference type="EMBL" id="WOSY01000001">
    <property type="protein sequence ID" value="NHN87173.1"/>
    <property type="molecule type" value="Genomic_DNA"/>
</dbReference>
<evidence type="ECO:0000313" key="3">
    <source>
        <dbReference type="EMBL" id="NHN87173.1"/>
    </source>
</evidence>
<keyword evidence="2" id="KW-0472">Membrane</keyword>
<dbReference type="Proteomes" id="UP000631653">
    <property type="component" value="Unassembled WGS sequence"/>
</dbReference>
<accession>A0ABX0JUJ5</accession>
<keyword evidence="4" id="KW-1185">Reference proteome</keyword>
<feature type="transmembrane region" description="Helical" evidence="2">
    <location>
        <begin position="78"/>
        <end position="96"/>
    </location>
</feature>
<protein>
    <submittedName>
        <fullName evidence="3">Uncharacterized protein</fullName>
    </submittedName>
</protein>
<evidence type="ECO:0000256" key="1">
    <source>
        <dbReference type="SAM" id="MobiDB-lite"/>
    </source>
</evidence>
<sequence length="409" mass="42468">MLITADIVLFLSLVWPFLAGAIIAIFAPDARTGEEDARTRFTQLAANFSVVSFTLSALNVPLSLYLSATAAEGVEFGWMVEMPLATIGCLLLHAGLVSQCFAPPQPEEDRALVARDTVPFWTTGLLSLAMLLEEPVARAGMLLSAPILAVILLDTGAGRGQNGWNTLRRTATGALLVFSGFLHPNLTVEGILAALGFCLLAGLFPAALSRGNPSPSRPGNAPELLRAATATLAVAALLATFPLPPPTMFAFRGTLFVLGLATLVVATLRLRLSRAGQIDAIAQASLGLAAIAAGVIHPLVADLALLGPLLATPWLAGTPATSAKATVISRWLLLLPGFCALLCAVTLVAGISLPLTLLLIAAALPALRPVSRLIATHHAPARVAPSRVPASRPNTQPTPIHSGTPEPRS</sequence>
<dbReference type="RefSeq" id="WP_173568472.1">
    <property type="nucleotide sequence ID" value="NZ_WOSY01000001.1"/>
</dbReference>
<evidence type="ECO:0000256" key="2">
    <source>
        <dbReference type="SAM" id="Phobius"/>
    </source>
</evidence>
<name>A0ABX0JUJ5_9PROT</name>
<feature type="region of interest" description="Disordered" evidence="1">
    <location>
        <begin position="384"/>
        <end position="409"/>
    </location>
</feature>
<feature type="transmembrane region" description="Helical" evidence="2">
    <location>
        <begin position="331"/>
        <end position="364"/>
    </location>
</feature>
<reference evidence="3 4" key="1">
    <citation type="journal article" date="2020" name="Int. J. Syst. Evol. Microbiol.">
        <title>Novel acetic acid bacteria from cider fermentations: Acetobacter conturbans sp. nov. and Acetobacter fallax sp. nov.</title>
        <authorList>
            <person name="Sombolestani A.S."/>
            <person name="Cleenwerck I."/>
            <person name="Cnockaert M."/>
            <person name="Borremans W."/>
            <person name="Wieme A.D."/>
            <person name="De Vuyst L."/>
            <person name="Vandamme P."/>
        </authorList>
    </citation>
    <scope>NUCLEOTIDE SEQUENCE [LARGE SCALE GENOMIC DNA]</scope>
    <source>
        <strain evidence="3 4">LMG 1627</strain>
    </source>
</reference>
<feature type="transmembrane region" description="Helical" evidence="2">
    <location>
        <begin position="224"/>
        <end position="243"/>
    </location>
</feature>
<feature type="transmembrane region" description="Helical" evidence="2">
    <location>
        <begin position="7"/>
        <end position="26"/>
    </location>
</feature>
<feature type="compositionally biased region" description="Low complexity" evidence="1">
    <location>
        <begin position="384"/>
        <end position="393"/>
    </location>
</feature>
<keyword evidence="2" id="KW-1133">Transmembrane helix</keyword>
<feature type="transmembrane region" description="Helical" evidence="2">
    <location>
        <begin position="190"/>
        <end position="208"/>
    </location>
</feature>
<evidence type="ECO:0000313" key="4">
    <source>
        <dbReference type="Proteomes" id="UP000631653"/>
    </source>
</evidence>
<keyword evidence="2" id="KW-0812">Transmembrane</keyword>
<proteinExistence type="predicted"/>